<proteinExistence type="predicted"/>
<evidence type="ECO:0000313" key="3">
    <source>
        <dbReference type="Proteomes" id="UP000431269"/>
    </source>
</evidence>
<dbReference type="Proteomes" id="UP000431269">
    <property type="component" value="Chromosome"/>
</dbReference>
<organism evidence="2 3">
    <name type="scientific">Terricaulis silvestris</name>
    <dbReference type="NCBI Taxonomy" id="2686094"/>
    <lineage>
        <taxon>Bacteria</taxon>
        <taxon>Pseudomonadati</taxon>
        <taxon>Pseudomonadota</taxon>
        <taxon>Alphaproteobacteria</taxon>
        <taxon>Caulobacterales</taxon>
        <taxon>Caulobacteraceae</taxon>
        <taxon>Terricaulis</taxon>
    </lineage>
</organism>
<feature type="transmembrane region" description="Helical" evidence="1">
    <location>
        <begin position="6"/>
        <end position="25"/>
    </location>
</feature>
<keyword evidence="1" id="KW-0472">Membrane</keyword>
<dbReference type="Pfam" id="PF07343">
    <property type="entry name" value="DUF1475"/>
    <property type="match status" value="1"/>
</dbReference>
<protein>
    <recommendedName>
        <fullName evidence="4">DUF1475 domain-containing protein</fullName>
    </recommendedName>
</protein>
<dbReference type="InterPro" id="IPR009943">
    <property type="entry name" value="DUF1475"/>
</dbReference>
<name>A0A6I6MMS5_9CAUL</name>
<gene>
    <name evidence="2" type="ORF">DSM104635_02200</name>
</gene>
<dbReference type="RefSeq" id="WP_158766217.1">
    <property type="nucleotide sequence ID" value="NZ_CP047045.1"/>
</dbReference>
<feature type="transmembrane region" description="Helical" evidence="1">
    <location>
        <begin position="37"/>
        <end position="65"/>
    </location>
</feature>
<accession>A0A6I6MMS5</accession>
<keyword evidence="1" id="KW-0812">Transmembrane</keyword>
<dbReference type="EMBL" id="CP047045">
    <property type="protein sequence ID" value="QGZ95351.1"/>
    <property type="molecule type" value="Genomic_DNA"/>
</dbReference>
<feature type="transmembrane region" description="Helical" evidence="1">
    <location>
        <begin position="71"/>
        <end position="95"/>
    </location>
</feature>
<keyword evidence="1" id="KW-1133">Transmembrane helix</keyword>
<dbReference type="KEGG" id="tsv:DSM104635_02200"/>
<evidence type="ECO:0008006" key="4">
    <source>
        <dbReference type="Google" id="ProtNLM"/>
    </source>
</evidence>
<keyword evidence="3" id="KW-1185">Reference proteome</keyword>
<reference evidence="3" key="1">
    <citation type="submission" date="2019-12" db="EMBL/GenBank/DDBJ databases">
        <title>Complete genome of Terracaulis silvestris 0127_4.</title>
        <authorList>
            <person name="Vieira S."/>
            <person name="Riedel T."/>
            <person name="Sproer C."/>
            <person name="Pascual J."/>
            <person name="Boedeker C."/>
            <person name="Overmann J."/>
        </authorList>
    </citation>
    <scope>NUCLEOTIDE SEQUENCE [LARGE SCALE GENOMIC DNA]</scope>
    <source>
        <strain evidence="3">0127_4</strain>
    </source>
</reference>
<sequence>MNVLRAAIGILGLALLGLVIWAAVAMQNLHGSFFDQIAVVTTLPWGIAMLADLYVGFVLFASIVFLTERSWLVAALWAAPIFILGNLWAALWLVIRLPHLAKQLSKPDWPTS</sequence>
<dbReference type="AlphaFoldDB" id="A0A6I6MMS5"/>
<evidence type="ECO:0000313" key="2">
    <source>
        <dbReference type="EMBL" id="QGZ95351.1"/>
    </source>
</evidence>
<evidence type="ECO:0000256" key="1">
    <source>
        <dbReference type="SAM" id="Phobius"/>
    </source>
</evidence>